<feature type="region of interest" description="Disordered" evidence="1">
    <location>
        <begin position="1"/>
        <end position="44"/>
    </location>
</feature>
<keyword evidence="3" id="KW-1185">Reference proteome</keyword>
<evidence type="ECO:0000313" key="3">
    <source>
        <dbReference type="Proteomes" id="UP000324222"/>
    </source>
</evidence>
<feature type="compositionally biased region" description="Polar residues" evidence="1">
    <location>
        <begin position="1"/>
        <end position="10"/>
    </location>
</feature>
<reference evidence="2 3" key="1">
    <citation type="submission" date="2019-05" db="EMBL/GenBank/DDBJ databases">
        <title>Another draft genome of Portunus trituberculatus and its Hox gene families provides insights of decapod evolution.</title>
        <authorList>
            <person name="Jeong J.-H."/>
            <person name="Song I."/>
            <person name="Kim S."/>
            <person name="Choi T."/>
            <person name="Kim D."/>
            <person name="Ryu S."/>
            <person name="Kim W."/>
        </authorList>
    </citation>
    <scope>NUCLEOTIDE SEQUENCE [LARGE SCALE GENOMIC DNA]</scope>
    <source>
        <tissue evidence="2">Muscle</tissue>
    </source>
</reference>
<comment type="caution">
    <text evidence="2">The sequence shown here is derived from an EMBL/GenBank/DDBJ whole genome shotgun (WGS) entry which is preliminary data.</text>
</comment>
<protein>
    <submittedName>
        <fullName evidence="2">Uncharacterized protein</fullName>
    </submittedName>
</protein>
<organism evidence="2 3">
    <name type="scientific">Portunus trituberculatus</name>
    <name type="common">Swimming crab</name>
    <name type="synonym">Neptunus trituberculatus</name>
    <dbReference type="NCBI Taxonomy" id="210409"/>
    <lineage>
        <taxon>Eukaryota</taxon>
        <taxon>Metazoa</taxon>
        <taxon>Ecdysozoa</taxon>
        <taxon>Arthropoda</taxon>
        <taxon>Crustacea</taxon>
        <taxon>Multicrustacea</taxon>
        <taxon>Malacostraca</taxon>
        <taxon>Eumalacostraca</taxon>
        <taxon>Eucarida</taxon>
        <taxon>Decapoda</taxon>
        <taxon>Pleocyemata</taxon>
        <taxon>Brachyura</taxon>
        <taxon>Eubrachyura</taxon>
        <taxon>Portunoidea</taxon>
        <taxon>Portunidae</taxon>
        <taxon>Portuninae</taxon>
        <taxon>Portunus</taxon>
    </lineage>
</organism>
<feature type="region of interest" description="Disordered" evidence="1">
    <location>
        <begin position="59"/>
        <end position="94"/>
    </location>
</feature>
<dbReference type="EMBL" id="VSRR010052047">
    <property type="protein sequence ID" value="MPC79773.1"/>
    <property type="molecule type" value="Genomic_DNA"/>
</dbReference>
<sequence>MEHSNTQQVLFSRRSVEERQTPKDLTHNEDTTHGAQQERQTPAKWQLFEDLRRKLRGVELKRTSQQDQTGGHGQVWRQGSKKKLEQRQEQQMPK</sequence>
<dbReference type="Proteomes" id="UP000324222">
    <property type="component" value="Unassembled WGS sequence"/>
</dbReference>
<accession>A0A5B7IBU7</accession>
<evidence type="ECO:0000256" key="1">
    <source>
        <dbReference type="SAM" id="MobiDB-lite"/>
    </source>
</evidence>
<dbReference type="AlphaFoldDB" id="A0A5B7IBU7"/>
<proteinExistence type="predicted"/>
<gene>
    <name evidence="2" type="ORF">E2C01_074319</name>
</gene>
<name>A0A5B7IBU7_PORTR</name>
<feature type="compositionally biased region" description="Basic and acidic residues" evidence="1">
    <location>
        <begin position="14"/>
        <end position="32"/>
    </location>
</feature>
<evidence type="ECO:0000313" key="2">
    <source>
        <dbReference type="EMBL" id="MPC79773.1"/>
    </source>
</evidence>